<dbReference type="PANTHER" id="PTHR45831:SF2">
    <property type="entry name" value="LD24721P"/>
    <property type="match status" value="1"/>
</dbReference>
<dbReference type="GO" id="GO:0072380">
    <property type="term" value="C:TRC complex"/>
    <property type="evidence" value="ECO:0007669"/>
    <property type="project" value="TreeGrafter"/>
</dbReference>
<evidence type="ECO:0000313" key="6">
    <source>
        <dbReference type="Proteomes" id="UP001196530"/>
    </source>
</evidence>
<dbReference type="InterPro" id="IPR047150">
    <property type="entry name" value="SGT"/>
</dbReference>
<evidence type="ECO:0000256" key="2">
    <source>
        <dbReference type="ARBA" id="ARBA00022803"/>
    </source>
</evidence>
<dbReference type="GO" id="GO:0060090">
    <property type="term" value="F:molecular adaptor activity"/>
    <property type="evidence" value="ECO:0007669"/>
    <property type="project" value="TreeGrafter"/>
</dbReference>
<dbReference type="Proteomes" id="UP001197328">
    <property type="component" value="Unassembled WGS sequence"/>
</dbReference>
<sequence>MSSVQELRLKGNEKFTNCNYPGALIHYTECVNLDPNAYAIYCNRAAALIKLDCMKEAEEDLIKSLEINPDYVPSLCRLGFLYLYEGNTIKSLENYVRAVQVCAREPHQLDKFKGRLKEAVRLAEGRAKQQGYPQSYIDNIIPSTVRAILDNYRGLASEDAGQSTVSSNATNQSGESSIPRGRSFATAITGTPMSLASFFGQGPNRAANTSIRVETGQPSRDENQADRMDEDPEVDISDVETTHRQIHERVQNFMRQQQGQPLQPMALARSLASTITSQFQNEPQGGNLADQIARGISTFMGQAQSESQQSEPAQSSTGDNLHEMGELQEDLD</sequence>
<keyword evidence="7" id="KW-1185">Reference proteome</keyword>
<gene>
    <name evidence="4" type="ORF">KL928_002478</name>
    <name evidence="5" type="ORF">KL940_005181</name>
</gene>
<feature type="region of interest" description="Disordered" evidence="3">
    <location>
        <begin position="159"/>
        <end position="180"/>
    </location>
</feature>
<evidence type="ECO:0000313" key="4">
    <source>
        <dbReference type="EMBL" id="KAG7819804.1"/>
    </source>
</evidence>
<proteinExistence type="predicted"/>
<feature type="region of interest" description="Disordered" evidence="3">
    <location>
        <begin position="298"/>
        <end position="332"/>
    </location>
</feature>
<dbReference type="EMBL" id="JAHLVD010000020">
    <property type="protein sequence ID" value="KAG7845625.1"/>
    <property type="molecule type" value="Genomic_DNA"/>
</dbReference>
<dbReference type="GO" id="GO:0016020">
    <property type="term" value="C:membrane"/>
    <property type="evidence" value="ECO:0007669"/>
    <property type="project" value="TreeGrafter"/>
</dbReference>
<feature type="compositionally biased region" description="Low complexity" evidence="3">
    <location>
        <begin position="302"/>
        <end position="316"/>
    </location>
</feature>
<dbReference type="GO" id="GO:0006620">
    <property type="term" value="P:post-translational protein targeting to endoplasmic reticulum membrane"/>
    <property type="evidence" value="ECO:0007669"/>
    <property type="project" value="TreeGrafter"/>
</dbReference>
<evidence type="ECO:0000313" key="5">
    <source>
        <dbReference type="EMBL" id="KAG7845625.1"/>
    </source>
</evidence>
<accession>A0AAN6I7G7</accession>
<dbReference type="Gene3D" id="1.25.40.10">
    <property type="entry name" value="Tetratricopeptide repeat domain"/>
    <property type="match status" value="1"/>
</dbReference>
<protein>
    <submittedName>
        <fullName evidence="4">Uncharacterized protein</fullName>
    </submittedName>
</protein>
<dbReference type="InterPro" id="IPR019734">
    <property type="entry name" value="TPR_rpt"/>
</dbReference>
<keyword evidence="2" id="KW-0802">TPR repeat</keyword>
<comment type="caution">
    <text evidence="4">The sequence shown here is derived from an EMBL/GenBank/DDBJ whole genome shotgun (WGS) entry which is preliminary data.</text>
</comment>
<evidence type="ECO:0000256" key="3">
    <source>
        <dbReference type="SAM" id="MobiDB-lite"/>
    </source>
</evidence>
<dbReference type="SMART" id="SM00028">
    <property type="entry name" value="TPR"/>
    <property type="match status" value="3"/>
</dbReference>
<dbReference type="AlphaFoldDB" id="A0AAN6I7G7"/>
<dbReference type="SUPFAM" id="SSF48452">
    <property type="entry name" value="TPR-like"/>
    <property type="match status" value="1"/>
</dbReference>
<feature type="compositionally biased region" description="Polar residues" evidence="3">
    <location>
        <begin position="160"/>
        <end position="176"/>
    </location>
</feature>
<keyword evidence="1" id="KW-0677">Repeat</keyword>
<dbReference type="GeneID" id="66126529"/>
<dbReference type="Pfam" id="PF13181">
    <property type="entry name" value="TPR_8"/>
    <property type="match status" value="1"/>
</dbReference>
<reference evidence="4 7" key="1">
    <citation type="journal article" date="2021" name="G3 (Bethesda)">
        <title>Genomic diversity, chromosomal rearrangements, and interspecies hybridization in the ogataea polymorpha species complex.</title>
        <authorList>
            <person name="Hanson S.J."/>
            <person name="Cinneide E.O."/>
            <person name="Salzberg L.I."/>
            <person name="Wolfe K.H."/>
            <person name="McGowan J."/>
            <person name="Fitzpatrick D.A."/>
            <person name="Matlin K."/>
        </authorList>
    </citation>
    <scope>NUCLEOTIDE SEQUENCE</scope>
    <source>
        <strain evidence="5">51-138</strain>
        <strain evidence="4">61-244</strain>
    </source>
</reference>
<evidence type="ECO:0000256" key="1">
    <source>
        <dbReference type="ARBA" id="ARBA00022737"/>
    </source>
</evidence>
<dbReference type="PANTHER" id="PTHR45831">
    <property type="entry name" value="LD24721P"/>
    <property type="match status" value="1"/>
</dbReference>
<evidence type="ECO:0000313" key="7">
    <source>
        <dbReference type="Proteomes" id="UP001197328"/>
    </source>
</evidence>
<feature type="compositionally biased region" description="Acidic residues" evidence="3">
    <location>
        <begin position="228"/>
        <end position="237"/>
    </location>
</feature>
<dbReference type="EMBL" id="JAHLUX010000004">
    <property type="protein sequence ID" value="KAG7819804.1"/>
    <property type="molecule type" value="Genomic_DNA"/>
</dbReference>
<name>A0AAN6I7G7_PICAN</name>
<dbReference type="InterPro" id="IPR011990">
    <property type="entry name" value="TPR-like_helical_dom_sf"/>
</dbReference>
<organism evidence="4 6">
    <name type="scientific">Pichia angusta</name>
    <name type="common">Yeast</name>
    <name type="synonym">Hansenula polymorpha</name>
    <dbReference type="NCBI Taxonomy" id="870730"/>
    <lineage>
        <taxon>Eukaryota</taxon>
        <taxon>Fungi</taxon>
        <taxon>Dikarya</taxon>
        <taxon>Ascomycota</taxon>
        <taxon>Saccharomycotina</taxon>
        <taxon>Pichiomycetes</taxon>
        <taxon>Pichiales</taxon>
        <taxon>Pichiaceae</taxon>
        <taxon>Ogataea</taxon>
    </lineage>
</organism>
<dbReference type="Proteomes" id="UP001196530">
    <property type="component" value="Unassembled WGS sequence"/>
</dbReference>
<feature type="region of interest" description="Disordered" evidence="3">
    <location>
        <begin position="210"/>
        <end position="237"/>
    </location>
</feature>
<dbReference type="RefSeq" id="XP_043060683.1">
    <property type="nucleotide sequence ID" value="XM_043202958.1"/>
</dbReference>